<dbReference type="AlphaFoldDB" id="A0A1I1ACA9"/>
<dbReference type="OrthoDB" id="9793697at2"/>
<sequence length="125" mass="13166">MLCGMADSTPVPAAVSTAHGRVEVEPQDDGVVVRLAGDVDLLLAPHVREVVRAVEGARVQEIDVTDVTFVDSAGMALLIQVWVAGGRRRVPLRGAGDQVLELVAMMSLGELFDVWDGPRGGHATA</sequence>
<dbReference type="InterPro" id="IPR036513">
    <property type="entry name" value="STAS_dom_sf"/>
</dbReference>
<dbReference type="SUPFAM" id="SSF52091">
    <property type="entry name" value="SpoIIaa-like"/>
    <property type="match status" value="1"/>
</dbReference>
<organism evidence="2 3">
    <name type="scientific">Cellulomonas marina</name>
    <dbReference type="NCBI Taxonomy" id="988821"/>
    <lineage>
        <taxon>Bacteria</taxon>
        <taxon>Bacillati</taxon>
        <taxon>Actinomycetota</taxon>
        <taxon>Actinomycetes</taxon>
        <taxon>Micrococcales</taxon>
        <taxon>Cellulomonadaceae</taxon>
        <taxon>Cellulomonas</taxon>
    </lineage>
</organism>
<keyword evidence="3" id="KW-1185">Reference proteome</keyword>
<evidence type="ECO:0000259" key="1">
    <source>
        <dbReference type="PROSITE" id="PS50801"/>
    </source>
</evidence>
<proteinExistence type="predicted"/>
<gene>
    <name evidence="2" type="ORF">SAMN05421867_11710</name>
</gene>
<name>A0A1I1ACA9_9CELL</name>
<dbReference type="InterPro" id="IPR002645">
    <property type="entry name" value="STAS_dom"/>
</dbReference>
<accession>A0A1I1ACA9</accession>
<dbReference type="STRING" id="988821.SAMN05421867_11710"/>
<dbReference type="InterPro" id="IPR058548">
    <property type="entry name" value="MlaB-like_STAS"/>
</dbReference>
<dbReference type="PROSITE" id="PS50801">
    <property type="entry name" value="STAS"/>
    <property type="match status" value="1"/>
</dbReference>
<protein>
    <submittedName>
        <fullName evidence="2">Anti-anti-sigma factor</fullName>
    </submittedName>
</protein>
<dbReference type="Gene3D" id="3.30.750.24">
    <property type="entry name" value="STAS domain"/>
    <property type="match status" value="1"/>
</dbReference>
<evidence type="ECO:0000313" key="2">
    <source>
        <dbReference type="EMBL" id="SFB35635.1"/>
    </source>
</evidence>
<dbReference type="Proteomes" id="UP000199012">
    <property type="component" value="Unassembled WGS sequence"/>
</dbReference>
<dbReference type="EMBL" id="FOKA01000017">
    <property type="protein sequence ID" value="SFB35635.1"/>
    <property type="molecule type" value="Genomic_DNA"/>
</dbReference>
<dbReference type="CDD" id="cd07043">
    <property type="entry name" value="STAS_anti-anti-sigma_factors"/>
    <property type="match status" value="1"/>
</dbReference>
<evidence type="ECO:0000313" key="3">
    <source>
        <dbReference type="Proteomes" id="UP000199012"/>
    </source>
</evidence>
<reference evidence="3" key="1">
    <citation type="submission" date="2016-10" db="EMBL/GenBank/DDBJ databases">
        <authorList>
            <person name="Varghese N."/>
            <person name="Submissions S."/>
        </authorList>
    </citation>
    <scope>NUCLEOTIDE SEQUENCE [LARGE SCALE GENOMIC DNA]</scope>
    <source>
        <strain evidence="3">CGMCC 4.6945</strain>
    </source>
</reference>
<feature type="domain" description="STAS" evidence="1">
    <location>
        <begin position="20"/>
        <end position="81"/>
    </location>
</feature>
<dbReference type="Pfam" id="PF13466">
    <property type="entry name" value="STAS_2"/>
    <property type="match status" value="1"/>
</dbReference>